<name>A0AAV4VCV4_9ARAC</name>
<dbReference type="AlphaFoldDB" id="A0AAV4VCV4"/>
<evidence type="ECO:0000313" key="3">
    <source>
        <dbReference type="Proteomes" id="UP001054837"/>
    </source>
</evidence>
<keyword evidence="1" id="KW-0472">Membrane</keyword>
<organism evidence="2 3">
    <name type="scientific">Caerostris darwini</name>
    <dbReference type="NCBI Taxonomy" id="1538125"/>
    <lineage>
        <taxon>Eukaryota</taxon>
        <taxon>Metazoa</taxon>
        <taxon>Ecdysozoa</taxon>
        <taxon>Arthropoda</taxon>
        <taxon>Chelicerata</taxon>
        <taxon>Arachnida</taxon>
        <taxon>Araneae</taxon>
        <taxon>Araneomorphae</taxon>
        <taxon>Entelegynae</taxon>
        <taxon>Araneoidea</taxon>
        <taxon>Araneidae</taxon>
        <taxon>Caerostris</taxon>
    </lineage>
</organism>
<feature type="transmembrane region" description="Helical" evidence="1">
    <location>
        <begin position="13"/>
        <end position="31"/>
    </location>
</feature>
<keyword evidence="1" id="KW-1133">Transmembrane helix</keyword>
<sequence length="138" mass="15418">MALPLSRLQSLKMTSAILLSYVILNFPILYLENAYKDRWEKISENTLVLAYVTSLSHNALSPFICLAFQSKKTLIGRCLKILITIVRSRQWSSANVWSLFGFSNDLSKLNVIVLPTAPHFQEAKVSAVTNGAIEVTCV</sequence>
<dbReference type="Proteomes" id="UP001054837">
    <property type="component" value="Unassembled WGS sequence"/>
</dbReference>
<gene>
    <name evidence="2" type="primary">GNRHR_0</name>
    <name evidence="2" type="ORF">CDAR_35981</name>
</gene>
<proteinExistence type="predicted"/>
<accession>A0AAV4VCV4</accession>
<reference evidence="2 3" key="1">
    <citation type="submission" date="2021-06" db="EMBL/GenBank/DDBJ databases">
        <title>Caerostris darwini draft genome.</title>
        <authorList>
            <person name="Kono N."/>
            <person name="Arakawa K."/>
        </authorList>
    </citation>
    <scope>NUCLEOTIDE SEQUENCE [LARGE SCALE GENOMIC DNA]</scope>
</reference>
<comment type="caution">
    <text evidence="2">The sequence shown here is derived from an EMBL/GenBank/DDBJ whole genome shotgun (WGS) entry which is preliminary data.</text>
</comment>
<evidence type="ECO:0000256" key="1">
    <source>
        <dbReference type="SAM" id="Phobius"/>
    </source>
</evidence>
<keyword evidence="3" id="KW-1185">Reference proteome</keyword>
<keyword evidence="1" id="KW-0812">Transmembrane</keyword>
<protein>
    <submittedName>
        <fullName evidence="2">Gonadotropin-releasing hormone receptor</fullName>
    </submittedName>
</protein>
<keyword evidence="2" id="KW-0675">Receptor</keyword>
<dbReference type="EMBL" id="BPLQ01012776">
    <property type="protein sequence ID" value="GIY67741.1"/>
    <property type="molecule type" value="Genomic_DNA"/>
</dbReference>
<evidence type="ECO:0000313" key="2">
    <source>
        <dbReference type="EMBL" id="GIY67741.1"/>
    </source>
</evidence>